<evidence type="ECO:0000313" key="3">
    <source>
        <dbReference type="EMBL" id="RDI41701.1"/>
    </source>
</evidence>
<comment type="caution">
    <text evidence="3">The sequence shown here is derived from an EMBL/GenBank/DDBJ whole genome shotgun (WGS) entry which is preliminary data.</text>
</comment>
<feature type="compositionally biased region" description="Basic and acidic residues" evidence="1">
    <location>
        <begin position="755"/>
        <end position="768"/>
    </location>
</feature>
<feature type="transmembrane region" description="Helical" evidence="2">
    <location>
        <begin position="683"/>
        <end position="710"/>
    </location>
</feature>
<organism evidence="3 4">
    <name type="scientific">Aquicella lusitana</name>
    <dbReference type="NCBI Taxonomy" id="254246"/>
    <lineage>
        <taxon>Bacteria</taxon>
        <taxon>Pseudomonadati</taxon>
        <taxon>Pseudomonadota</taxon>
        <taxon>Gammaproteobacteria</taxon>
        <taxon>Legionellales</taxon>
        <taxon>Coxiellaceae</taxon>
        <taxon>Aquicella</taxon>
    </lineage>
</organism>
<keyword evidence="2" id="KW-0812">Transmembrane</keyword>
<proteinExistence type="predicted"/>
<dbReference type="EMBL" id="QQAX01000018">
    <property type="protein sequence ID" value="RDI41701.1"/>
    <property type="molecule type" value="Genomic_DNA"/>
</dbReference>
<dbReference type="Proteomes" id="UP000254720">
    <property type="component" value="Unassembled WGS sequence"/>
</dbReference>
<feature type="region of interest" description="Disordered" evidence="1">
    <location>
        <begin position="600"/>
        <end position="620"/>
    </location>
</feature>
<keyword evidence="2" id="KW-0472">Membrane</keyword>
<keyword evidence="4" id="KW-1185">Reference proteome</keyword>
<dbReference type="RefSeq" id="WP_114834871.1">
    <property type="nucleotide sequence ID" value="NZ_LR699114.1"/>
</dbReference>
<accession>A0A370GDC3</accession>
<gene>
    <name evidence="3" type="ORF">C8D86_11824</name>
</gene>
<evidence type="ECO:0000256" key="1">
    <source>
        <dbReference type="SAM" id="MobiDB-lite"/>
    </source>
</evidence>
<feature type="region of interest" description="Disordered" evidence="1">
    <location>
        <begin position="736"/>
        <end position="771"/>
    </location>
</feature>
<feature type="transmembrane region" description="Helical" evidence="2">
    <location>
        <begin position="651"/>
        <end position="677"/>
    </location>
</feature>
<dbReference type="AlphaFoldDB" id="A0A370GDC3"/>
<sequence length="943" mass="104543">MQSNHVTNTEARSLGSLVVQTERSIVDRVNGLHSAFDAAFKDKDGGHISQLVYRALWDKIKSIFEKSNPFLQPEKITSLNNIDIALSQEELEKAFDSLKSQLREITEEYFKTHQAEFSNSKLKSKLKFKTTTNSLDIEDLFKKLSADKLQLFPVLIDAFKALAVQGYLVKNLAPDNKYIRDRNALIGTHVDIYIREMDEAEKILDSNFGPGIGFLKTSAFDEVLSAAEDREALGKDAAFRDALDTKKQKIAEAMQKLFDDLKKENTLLAKYSELMLDITRYNDFYRQTQLRIQEGQIEKTELNRIQDQIALQYKSLSERMTDFLKTEGKEFEKNKKQLLSRIASVKSQLSQNDYVLNIESLGESVFTRVVAIASIDSKIKELAQTLTFIQLENSPPAIVAGSVQDVSLFMGEIVARLEKLKSNLSSALVDKEIAAYREAIKAAISLKEKLAALCKQQTGTWNDLWTGQAVGAVEQAFSLDPFSQQLPNKEKLIKADLEELIEHTNNKISEYEEKNKSSVSRLLNKAVIARHALVEARQRGIKLLRQIESEECQLAESAAKSKCLDSLNQYESIVQQTSLPDLSNVQLSKPENLVSLSKPIVMSGSSGGRRKKDEENSGELPVILRPRQSASKNPKPGLWQRFKGFARKHPVITGALVGLGVGVVAVGVVAALVFAPYVAVPAVAAVGAAVIGKFGVLGTIGLVAGAVVAVTGAGAAAGGIASCCIELESYDVERQPLLSNGPDAEPNSDSEDEDKDKHNHDKDADILTHHSKRRGSTDTLDIITTLDGNSVGKNPSSLRTSSQLTEKTKASAHYSNGSLLKRSGSFHEVPAVTVSINRALVNAFEKALAKKIMQEIVWKKNPVSEKFKEAFLKKIDDGERVKEIFEKNYEDIERKEAIDTCISSLMNDEQFKGKLELKDFQSSFLRDSIASYFNKRPSSAFHK</sequence>
<protein>
    <submittedName>
        <fullName evidence="3">Uncharacterized protein</fullName>
    </submittedName>
</protein>
<evidence type="ECO:0000256" key="2">
    <source>
        <dbReference type="SAM" id="Phobius"/>
    </source>
</evidence>
<reference evidence="3 4" key="1">
    <citation type="submission" date="2018-07" db="EMBL/GenBank/DDBJ databases">
        <title>Genomic Encyclopedia of Type Strains, Phase IV (KMG-IV): sequencing the most valuable type-strain genomes for metagenomic binning, comparative biology and taxonomic classification.</title>
        <authorList>
            <person name="Goeker M."/>
        </authorList>
    </citation>
    <scope>NUCLEOTIDE SEQUENCE [LARGE SCALE GENOMIC DNA]</scope>
    <source>
        <strain evidence="3 4">DSM 16500</strain>
    </source>
</reference>
<name>A0A370GDC3_9COXI</name>
<keyword evidence="2" id="KW-1133">Transmembrane helix</keyword>
<evidence type="ECO:0000313" key="4">
    <source>
        <dbReference type="Proteomes" id="UP000254720"/>
    </source>
</evidence>